<dbReference type="Proteomes" id="UP001497623">
    <property type="component" value="Unassembled WGS sequence"/>
</dbReference>
<keyword evidence="10" id="KW-1185">Reference proteome</keyword>
<keyword evidence="5 7" id="KW-0508">mRNA splicing</keyword>
<evidence type="ECO:0000256" key="1">
    <source>
        <dbReference type="ARBA" id="ARBA00004123"/>
    </source>
</evidence>
<keyword evidence="3 7" id="KW-0507">mRNA processing</keyword>
<protein>
    <recommendedName>
        <fullName evidence="7">Pre-mRNA-splicing factor 38</fullName>
    </recommendedName>
</protein>
<evidence type="ECO:0000256" key="3">
    <source>
        <dbReference type="ARBA" id="ARBA00022664"/>
    </source>
</evidence>
<feature type="region of interest" description="Disordered" evidence="8">
    <location>
        <begin position="280"/>
        <end position="397"/>
    </location>
</feature>
<feature type="compositionally biased region" description="Basic and acidic residues" evidence="8">
    <location>
        <begin position="313"/>
        <end position="370"/>
    </location>
</feature>
<dbReference type="Pfam" id="PF03371">
    <property type="entry name" value="PRP38"/>
    <property type="match status" value="1"/>
</dbReference>
<dbReference type="PANTHER" id="PTHR23142">
    <property type="entry name" value="PRE-MRNA-SPLICING FACTOR 38A-RELATED"/>
    <property type="match status" value="1"/>
</dbReference>
<feature type="compositionally biased region" description="Basic and acidic residues" evidence="8">
    <location>
        <begin position="280"/>
        <end position="290"/>
    </location>
</feature>
<feature type="compositionally biased region" description="Basic and acidic residues" evidence="8">
    <location>
        <begin position="248"/>
        <end position="260"/>
    </location>
</feature>
<comment type="function">
    <text evidence="7">Required for pre-mRNA splicing.</text>
</comment>
<keyword evidence="4 7" id="KW-0747">Spliceosome</keyword>
<evidence type="ECO:0000313" key="9">
    <source>
        <dbReference type="EMBL" id="CAL4074717.1"/>
    </source>
</evidence>
<organism evidence="9 10">
    <name type="scientific">Meganyctiphanes norvegica</name>
    <name type="common">Northern krill</name>
    <name type="synonym">Thysanopoda norvegica</name>
    <dbReference type="NCBI Taxonomy" id="48144"/>
    <lineage>
        <taxon>Eukaryota</taxon>
        <taxon>Metazoa</taxon>
        <taxon>Ecdysozoa</taxon>
        <taxon>Arthropoda</taxon>
        <taxon>Crustacea</taxon>
        <taxon>Multicrustacea</taxon>
        <taxon>Malacostraca</taxon>
        <taxon>Eumalacostraca</taxon>
        <taxon>Eucarida</taxon>
        <taxon>Euphausiacea</taxon>
        <taxon>Euphausiidae</taxon>
        <taxon>Meganyctiphanes</taxon>
    </lineage>
</organism>
<dbReference type="GO" id="GO:0005681">
    <property type="term" value="C:spliceosomal complex"/>
    <property type="evidence" value="ECO:0007669"/>
    <property type="project" value="UniProtKB-KW"/>
</dbReference>
<dbReference type="EMBL" id="CAXKWB010004664">
    <property type="protein sequence ID" value="CAL4074717.1"/>
    <property type="molecule type" value="Genomic_DNA"/>
</dbReference>
<name>A0AAV2QAH6_MEGNR</name>
<evidence type="ECO:0000256" key="7">
    <source>
        <dbReference type="RuleBase" id="RU367025"/>
    </source>
</evidence>
<reference evidence="9 10" key="1">
    <citation type="submission" date="2024-05" db="EMBL/GenBank/DDBJ databases">
        <authorList>
            <person name="Wallberg A."/>
        </authorList>
    </citation>
    <scope>NUCLEOTIDE SEQUENCE [LARGE SCALE GENOMIC DNA]</scope>
</reference>
<comment type="caution">
    <text evidence="9">The sequence shown here is derived from an EMBL/GenBank/DDBJ whole genome shotgun (WGS) entry which is preliminary data.</text>
</comment>
<feature type="non-terminal residue" evidence="9">
    <location>
        <position position="414"/>
    </location>
</feature>
<feature type="compositionally biased region" description="Basic and acidic residues" evidence="8">
    <location>
        <begin position="380"/>
        <end position="395"/>
    </location>
</feature>
<gene>
    <name evidence="9" type="ORF">MNOR_LOCUS9584</name>
</gene>
<evidence type="ECO:0000256" key="6">
    <source>
        <dbReference type="ARBA" id="ARBA00023242"/>
    </source>
</evidence>
<accession>A0AAV2QAH6</accession>
<keyword evidence="6 7" id="KW-0539">Nucleus</keyword>
<comment type="similarity">
    <text evidence="2 7">Belongs to the PRP38 family.</text>
</comment>
<dbReference type="GO" id="GO:0000398">
    <property type="term" value="P:mRNA splicing, via spliceosome"/>
    <property type="evidence" value="ECO:0007669"/>
    <property type="project" value="UniProtKB-UniRule"/>
</dbReference>
<evidence type="ECO:0000256" key="2">
    <source>
        <dbReference type="ARBA" id="ARBA00006164"/>
    </source>
</evidence>
<feature type="region of interest" description="Disordered" evidence="8">
    <location>
        <begin position="194"/>
        <end position="260"/>
    </location>
</feature>
<feature type="compositionally biased region" description="Basic residues" evidence="8">
    <location>
        <begin position="291"/>
        <end position="312"/>
    </location>
</feature>
<evidence type="ECO:0000256" key="8">
    <source>
        <dbReference type="SAM" id="MobiDB-lite"/>
    </source>
</evidence>
<sequence length="414" mass="49927">MANRTAVNIQQVVCTTFQGFLRKSVHSKAYSSFIFQYFELKFLQPTELLVDKAMELRAIGGVYGGNIKPTPFLCLILKMLQIQPEKDIIIEFIKQDEFKYVRCLGAFYLRLVYGSLDAYKYLEPLLNDYRKLRLMNRAGQYYLAHVDEFIDGLLREERVNDIILPRIGKRWVHEANNELEGRVSLLDDDLDDLESESDDDDVILPPPRPPQEQTRNRDDRHRGHSPFRRSPGREREREREKRHRSRSRERERGMDYGRGMERERLMDRERIMERDRVMVRDRGIERERVERKRHRSRSREKKRRSRSPGHHHREQDRMHGERDREREHRRDRGERGHREDRDHVRERNREQREHGEHVNEKEHRDRGERKKEKHHRSGRSKKESRSSHNMSKEDLEIAEANALRAQLGIPSIRL</sequence>
<proteinExistence type="inferred from homology"/>
<evidence type="ECO:0000256" key="5">
    <source>
        <dbReference type="ARBA" id="ARBA00023187"/>
    </source>
</evidence>
<dbReference type="InterPro" id="IPR005037">
    <property type="entry name" value="PRP38"/>
</dbReference>
<comment type="subcellular location">
    <subcellularLocation>
        <location evidence="1 7">Nucleus</location>
    </subcellularLocation>
</comment>
<evidence type="ECO:0000256" key="4">
    <source>
        <dbReference type="ARBA" id="ARBA00022728"/>
    </source>
</evidence>
<dbReference type="AlphaFoldDB" id="A0AAV2QAH6"/>
<evidence type="ECO:0000313" key="10">
    <source>
        <dbReference type="Proteomes" id="UP001497623"/>
    </source>
</evidence>